<keyword evidence="2" id="KW-1185">Reference proteome</keyword>
<dbReference type="EMBL" id="BTGU01000081">
    <property type="protein sequence ID" value="GMN58841.1"/>
    <property type="molecule type" value="Genomic_DNA"/>
</dbReference>
<accession>A0AA88DP06</accession>
<dbReference type="Proteomes" id="UP001187192">
    <property type="component" value="Unassembled WGS sequence"/>
</dbReference>
<sequence length="108" mass="11716">MTVWGGHGRSIYKDLENIPKSDLHYHGGAAREVVVAGKLVTLGLMTVTITPPFVVQRLRWSHFLLDICSDSGISSFEVSPRAKLSEVAMRARRDLGSGGSHWVGVGEG</sequence>
<evidence type="ECO:0000313" key="1">
    <source>
        <dbReference type="EMBL" id="GMN58841.1"/>
    </source>
</evidence>
<gene>
    <name evidence="1" type="ORF">TIFTF001_027933</name>
</gene>
<evidence type="ECO:0000313" key="2">
    <source>
        <dbReference type="Proteomes" id="UP001187192"/>
    </source>
</evidence>
<reference evidence="1" key="1">
    <citation type="submission" date="2023-07" db="EMBL/GenBank/DDBJ databases">
        <title>draft genome sequence of fig (Ficus carica).</title>
        <authorList>
            <person name="Takahashi T."/>
            <person name="Nishimura K."/>
        </authorList>
    </citation>
    <scope>NUCLEOTIDE SEQUENCE</scope>
</reference>
<proteinExistence type="predicted"/>
<organism evidence="1 2">
    <name type="scientific">Ficus carica</name>
    <name type="common">Common fig</name>
    <dbReference type="NCBI Taxonomy" id="3494"/>
    <lineage>
        <taxon>Eukaryota</taxon>
        <taxon>Viridiplantae</taxon>
        <taxon>Streptophyta</taxon>
        <taxon>Embryophyta</taxon>
        <taxon>Tracheophyta</taxon>
        <taxon>Spermatophyta</taxon>
        <taxon>Magnoliopsida</taxon>
        <taxon>eudicotyledons</taxon>
        <taxon>Gunneridae</taxon>
        <taxon>Pentapetalae</taxon>
        <taxon>rosids</taxon>
        <taxon>fabids</taxon>
        <taxon>Rosales</taxon>
        <taxon>Moraceae</taxon>
        <taxon>Ficeae</taxon>
        <taxon>Ficus</taxon>
    </lineage>
</organism>
<comment type="caution">
    <text evidence="1">The sequence shown here is derived from an EMBL/GenBank/DDBJ whole genome shotgun (WGS) entry which is preliminary data.</text>
</comment>
<dbReference type="AlphaFoldDB" id="A0AA88DP06"/>
<protein>
    <submittedName>
        <fullName evidence="1">Uncharacterized protein</fullName>
    </submittedName>
</protein>
<name>A0AA88DP06_FICCA</name>